<accession>A1ZAR7</accession>
<keyword evidence="2" id="KW-0472">Membrane</keyword>
<keyword evidence="2" id="KW-1133">Transmembrane helix</keyword>
<dbReference type="Bgee" id="FBgn0034206">
    <property type="expression patterns" value="Expressed in mid-late elongation-stage spermatid (Drosophila) in testis and 17 other cell types or tissues"/>
</dbReference>
<reference evidence="3 5" key="3">
    <citation type="journal article" date="2002" name="Genome Biol.">
        <title>Annotation of the Drosophila melanogaster euchromatic genome: a systematic review.</title>
        <authorList>
            <person name="Misra S."/>
            <person name="Crosby M.A."/>
            <person name="Mungall C.J."/>
            <person name="Matthews B.B."/>
            <person name="Campbell K.S."/>
            <person name="Hradecky P."/>
            <person name="Huang Y."/>
            <person name="Kaminker J.S."/>
            <person name="Millburn G.H."/>
            <person name="Prochnik S.E."/>
            <person name="Smith C.D."/>
            <person name="Tupy J.L."/>
            <person name="Whitfied E.J."/>
            <person name="Bayraktaroglu L."/>
            <person name="Berman B.P."/>
            <person name="Bettencourt B.R."/>
            <person name="Celniker S.E."/>
            <person name="de Grey A.D."/>
            <person name="Drysdale R.A."/>
            <person name="Harris N.L."/>
            <person name="Richter J."/>
            <person name="Russo S."/>
            <person name="Schroeder A.J."/>
            <person name="Shu S.Q."/>
            <person name="Stapleton M."/>
            <person name="Yamada C."/>
            <person name="Ashburner M."/>
            <person name="Gelbart W.M."/>
            <person name="Rubin G.M."/>
            <person name="Lewis S.E."/>
        </authorList>
    </citation>
    <scope>GENOME REANNOTATION</scope>
    <source>
        <strain evidence="5">Berkeley</strain>
    </source>
</reference>
<feature type="compositionally biased region" description="Acidic residues" evidence="1">
    <location>
        <begin position="1"/>
        <end position="11"/>
    </location>
</feature>
<dbReference type="PaxDb" id="7227-FBpp0086148"/>
<dbReference type="GeneID" id="36943"/>
<keyword evidence="5" id="KW-1185">Reference proteome</keyword>
<dbReference type="VEuPathDB" id="VectorBase:FBgn0034206"/>
<reference evidence="3 5" key="1">
    <citation type="journal article" date="2000" name="Science">
        <title>The genome sequence of Drosophila melanogaster.</title>
        <authorList>
            <person name="Adams M.D."/>
            <person name="Celniker S.E."/>
            <person name="Holt R.A."/>
            <person name="Evans C.A."/>
            <person name="Gocayne J.D."/>
            <person name="Amanatides P.G."/>
            <person name="Scherer S.E."/>
            <person name="Li P.W."/>
            <person name="Hoskins R.A."/>
            <person name="Galle R.F."/>
            <person name="George R.A."/>
            <person name="Lewis S.E."/>
            <person name="Richards S."/>
            <person name="Ashburner M."/>
            <person name="Henderson S.N."/>
            <person name="Sutton G.G."/>
            <person name="Wortman J.R."/>
            <person name="Yandell M.D."/>
            <person name="Zhang Q."/>
            <person name="Chen L.X."/>
            <person name="Brandon R.C."/>
            <person name="Rogers Y.H."/>
            <person name="Blazej R.G."/>
            <person name="Champe M."/>
            <person name="Pfeiffer B.D."/>
            <person name="Wan K.H."/>
            <person name="Doyle C."/>
            <person name="Baxter E.G."/>
            <person name="Helt G."/>
            <person name="Nelson C.R."/>
            <person name="Gabor G.L."/>
            <person name="Abril J.F."/>
            <person name="Agbayani A."/>
            <person name="An H.J."/>
            <person name="Andrews-Pfannkoch C."/>
            <person name="Baldwin D."/>
            <person name="Ballew R.M."/>
            <person name="Basu A."/>
            <person name="Baxendale J."/>
            <person name="Bayraktaroglu L."/>
            <person name="Beasley E.M."/>
            <person name="Beeson K.Y."/>
            <person name="Benos P.V."/>
            <person name="Berman B.P."/>
            <person name="Bhandari D."/>
            <person name="Bolshakov S."/>
            <person name="Borkova D."/>
            <person name="Botchan M.R."/>
            <person name="Bouck J."/>
            <person name="Brokstein P."/>
            <person name="Brottier P."/>
            <person name="Burtis K.C."/>
            <person name="Busam D.A."/>
            <person name="Butler H."/>
            <person name="Cadieu E."/>
            <person name="Center A."/>
            <person name="Chandra I."/>
            <person name="Cherry J.M."/>
            <person name="Cawley S."/>
            <person name="Dahlke C."/>
            <person name="Davenport L.B."/>
            <person name="Davies P."/>
            <person name="de Pablos B."/>
            <person name="Delcher A."/>
            <person name="Deng Z."/>
            <person name="Mays A.D."/>
            <person name="Dew I."/>
            <person name="Dietz S.M."/>
            <person name="Dodson K."/>
            <person name="Doup L.E."/>
            <person name="Downes M."/>
            <person name="Dugan-Rocha S."/>
            <person name="Dunkov B.C."/>
            <person name="Dunn P."/>
            <person name="Durbin K.J."/>
            <person name="Evangelista C.C."/>
            <person name="Ferraz C."/>
            <person name="Ferriera S."/>
            <person name="Fleischmann W."/>
            <person name="Fosler C."/>
            <person name="Gabrielian A.E."/>
            <person name="Garg N.S."/>
            <person name="Gelbart W.M."/>
            <person name="Glasser K."/>
            <person name="Glodek A."/>
            <person name="Gong F."/>
            <person name="Gorrell J.H."/>
            <person name="Gu Z."/>
            <person name="Guan P."/>
            <person name="Harris M."/>
            <person name="Harris N.L."/>
            <person name="Harvey D."/>
            <person name="Heiman T.J."/>
            <person name="Hernandez J.R."/>
            <person name="Houck J."/>
            <person name="Hostin D."/>
            <person name="Houston K.A."/>
            <person name="Howland T.J."/>
            <person name="Wei M.H."/>
            <person name="Ibegwam C."/>
            <person name="Jalali M."/>
            <person name="Kalush F."/>
            <person name="Karpen G.H."/>
            <person name="Ke Z."/>
            <person name="Kennison J.A."/>
            <person name="Ketchum K.A."/>
            <person name="Kimmel B.E."/>
            <person name="Kodira C.D."/>
            <person name="Kraft C."/>
            <person name="Kravitz S."/>
            <person name="Kulp D."/>
            <person name="Lai Z."/>
            <person name="Lasko P."/>
            <person name="Lei Y."/>
            <person name="Levitsky A.A."/>
            <person name="Li J."/>
            <person name="Li Z."/>
            <person name="Liang Y."/>
            <person name="Lin X."/>
            <person name="Liu X."/>
            <person name="Mattei B."/>
            <person name="McIntosh T.C."/>
            <person name="McLeod M.P."/>
            <person name="McPherson D."/>
            <person name="Merkulov G."/>
            <person name="Milshina N.V."/>
            <person name="Mobarry C."/>
            <person name="Morris J."/>
            <person name="Moshrefi A."/>
            <person name="Mount S.M."/>
            <person name="Moy M."/>
            <person name="Murphy B."/>
            <person name="Murphy L."/>
            <person name="Muzny D.M."/>
            <person name="Nelson D.L."/>
            <person name="Nelson D.R."/>
            <person name="Nelson K.A."/>
            <person name="Nixon K."/>
            <person name="Nusskern D.R."/>
            <person name="Pacleb J.M."/>
            <person name="Palazzolo M."/>
            <person name="Pittman G.S."/>
            <person name="Pan S."/>
            <person name="Pollard J."/>
            <person name="Puri V."/>
            <person name="Reese M.G."/>
            <person name="Reinert K."/>
            <person name="Remington K."/>
            <person name="Saunders R.D."/>
            <person name="Scheeler F."/>
            <person name="Shen H."/>
            <person name="Shue B.C."/>
            <person name="Siden-Kiamos I."/>
            <person name="Simpson M."/>
            <person name="Skupski M.P."/>
            <person name="Smith T."/>
            <person name="Spier E."/>
            <person name="Spradling A.C."/>
            <person name="Stapleton M."/>
            <person name="Strong R."/>
            <person name="Sun E."/>
            <person name="Svirskas R."/>
            <person name="Tector C."/>
            <person name="Turner R."/>
            <person name="Venter E."/>
            <person name="Wang A.H."/>
            <person name="Wang X."/>
            <person name="Wang Z.Y."/>
            <person name="Wassarman D.A."/>
            <person name="Weinstock G.M."/>
            <person name="Weissenbach J."/>
            <person name="Williams S.M."/>
            <person name="WoodageT"/>
            <person name="Worley K.C."/>
            <person name="Wu D."/>
            <person name="Yang S."/>
            <person name="Yao Q.A."/>
            <person name="Ye J."/>
            <person name="Yeh R.F."/>
            <person name="Zaveri J.S."/>
            <person name="Zhan M."/>
            <person name="Zhang G."/>
            <person name="Zhao Q."/>
            <person name="Zheng L."/>
            <person name="Zheng X.H."/>
            <person name="Zhong F.N."/>
            <person name="Zhong W."/>
            <person name="Zhou X."/>
            <person name="Zhu S."/>
            <person name="Zhu X."/>
            <person name="Smith H.O."/>
            <person name="Gibbs R.A."/>
            <person name="Myers E.W."/>
            <person name="Rubin G.M."/>
            <person name="Venter J.C."/>
        </authorList>
    </citation>
    <scope>NUCLEOTIDE SEQUENCE [LARGE SCALE GENOMIC DNA]</scope>
    <source>
        <strain evidence="5">Berkeley</strain>
    </source>
</reference>
<sequence>MSESASEDTDSEGVAAVPVPDTTPRDADATTSGARMMMQHPWLTAAGVAVYATRVIWVKLRVLRLAKQLRLQKQRFWKSNPWQDNESGSEAESDTDGEEGDSDESTDTDVNRNRIEATDNDRLVRVPQ</sequence>
<evidence type="ECO:0000313" key="3">
    <source>
        <dbReference type="EMBL" id="AAF57883.2"/>
    </source>
</evidence>
<dbReference type="BioGRID-ORCS" id="36943">
    <property type="hits" value="0 hits in 1 CRISPR screen"/>
</dbReference>
<gene>
    <name evidence="3" type="primary">BcDNA:AT30190</name>
    <name evidence="3" type="synonym">Dmel\CG18469</name>
    <name evidence="3 4" type="ORF">CG18469</name>
    <name evidence="3" type="ORF">Dmel_CG18469</name>
</gene>
<evidence type="ECO:0000256" key="1">
    <source>
        <dbReference type="SAM" id="MobiDB-lite"/>
    </source>
</evidence>
<feature type="region of interest" description="Disordered" evidence="1">
    <location>
        <begin position="76"/>
        <end position="128"/>
    </location>
</feature>
<proteinExistence type="predicted"/>
<dbReference type="Proteomes" id="UP000000803">
    <property type="component" value="Chromosome 2R"/>
</dbReference>
<reference evidence="3 5" key="7">
    <citation type="journal article" date="2007" name="Science">
        <title>The Release 5.1 annotation of Drosophila melanogaster heterochromatin.</title>
        <authorList>
            <person name="Smith C.D."/>
            <person name="Shu S."/>
            <person name="Mungall C.J."/>
            <person name="Karpen G.H."/>
        </authorList>
    </citation>
    <scope>NUCLEOTIDE SEQUENCE [LARGE SCALE GENOMIC DNA]</scope>
    <source>
        <strain evidence="5">Berkeley</strain>
    </source>
</reference>
<reference evidence="3 5" key="5">
    <citation type="journal article" date="2002" name="Genome Biol.">
        <title>Heterochromatic sequences in a Drosophila whole-genome shotgun assembly.</title>
        <authorList>
            <person name="Hoskins R.A."/>
            <person name="Smith C.D."/>
            <person name="Carlson J.W."/>
            <person name="Carvalho A.B."/>
            <person name="Halpern A."/>
            <person name="Kaminker J.S."/>
            <person name="Kennedy C."/>
            <person name="Mungall C.J."/>
            <person name="Sullivan B.A."/>
            <person name="Sutton G.G."/>
            <person name="Yasuhara J.C."/>
            <person name="Wakimoto B.T."/>
            <person name="Myers E.W."/>
            <person name="Celniker S.E."/>
            <person name="Rubin G.M."/>
            <person name="Karpen G.H."/>
        </authorList>
    </citation>
    <scope>NUCLEOTIDE SEQUENCE [LARGE SCALE GENOMIC DNA]</scope>
    <source>
        <strain evidence="5">Berkeley</strain>
    </source>
</reference>
<dbReference type="EMBL" id="AE013599">
    <property type="protein sequence ID" value="AAF57883.2"/>
    <property type="molecule type" value="Genomic_DNA"/>
</dbReference>
<feature type="region of interest" description="Disordered" evidence="1">
    <location>
        <begin position="1"/>
        <end position="33"/>
    </location>
</feature>
<dbReference type="FlyBase" id="FBgn0034206">
    <property type="gene designation" value="CG18469"/>
</dbReference>
<dbReference type="KEGG" id="dme:Dmel_CG18469"/>
<name>A1ZAR7_DROME</name>
<feature type="compositionally biased region" description="Basic and acidic residues" evidence="1">
    <location>
        <begin position="109"/>
        <end position="128"/>
    </location>
</feature>
<keyword evidence="2" id="KW-0812">Transmembrane</keyword>
<dbReference type="HOGENOM" id="CLU_148890_0_0_1"/>
<dbReference type="InParanoid" id="A1ZAR7"/>
<dbReference type="ExpressionAtlas" id="A1ZAR7">
    <property type="expression patterns" value="baseline and differential"/>
</dbReference>
<reference evidence="3 5" key="11">
    <citation type="journal article" date="2015" name="Genome Res.">
        <title>The Release 6 reference sequence of the Drosophila melanogaster genome.</title>
        <authorList>
            <person name="Hoskins R.A."/>
            <person name="Carlson J.W."/>
            <person name="Wan K.H."/>
            <person name="Park S."/>
            <person name="Mendez I."/>
            <person name="Galle S.E."/>
            <person name="Booth B.W."/>
            <person name="Pfeiffer B.D."/>
            <person name="George R.A."/>
            <person name="Svirskas R."/>
            <person name="Krzywinski M."/>
            <person name="Schein J."/>
            <person name="Accardo M.C."/>
            <person name="Damia E."/>
            <person name="Messina G."/>
            <person name="Mendez-Lago M."/>
            <person name="de Pablos B."/>
            <person name="Demakova O.V."/>
            <person name="Andreyeva E.N."/>
            <person name="Boldyreva L.V."/>
            <person name="Marra M."/>
            <person name="Carvalho A.B."/>
            <person name="Dimitri P."/>
            <person name="Villasante A."/>
            <person name="Zhimulev I.F."/>
            <person name="Rubin G.M."/>
            <person name="Karpen G.H."/>
            <person name="Celniker S.E."/>
        </authorList>
    </citation>
    <scope>NUCLEOTIDE SEQUENCE [LARGE SCALE GENOMIC DNA]</scope>
    <source>
        <strain evidence="5">Berkeley</strain>
    </source>
</reference>
<reference evidence="3 5" key="2">
    <citation type="journal article" date="2002" name="Genome Biol.">
        <title>Finishing a whole-genome shotgun: release 3 of the Drosophila melanogaster euchromatic genome sequence.</title>
        <authorList>
            <person name="Celniker S.E."/>
            <person name="Wheeler D.A."/>
            <person name="Kronmiller B."/>
            <person name="Carlson J.W."/>
            <person name="Halpern A."/>
            <person name="Patel S."/>
            <person name="Adams M."/>
            <person name="Champe M."/>
            <person name="Dugan S.P."/>
            <person name="Frise E."/>
            <person name="Hodgson A."/>
            <person name="George R.A."/>
            <person name="Hoskins R.A."/>
            <person name="Laverty T."/>
            <person name="Muzny D.M."/>
            <person name="Nelson C.R."/>
            <person name="Pacleb J.M."/>
            <person name="Park S."/>
            <person name="Pfeiffer B.D."/>
            <person name="Richards S."/>
            <person name="Sodergren E.J."/>
            <person name="Svirskas R."/>
            <person name="Tabor P.E."/>
            <person name="Wan K."/>
            <person name="Stapleton M."/>
            <person name="Sutton G.G."/>
            <person name="Venter C."/>
            <person name="Weinstock G."/>
            <person name="Scherer S.E."/>
            <person name="Myers E.W."/>
            <person name="Gibbs R.A."/>
            <person name="Rubin G.M."/>
        </authorList>
    </citation>
    <scope>NUCLEOTIDE SEQUENCE [LARGE SCALE GENOMIC DNA]</scope>
    <source>
        <strain evidence="5">Berkeley</strain>
    </source>
</reference>
<evidence type="ECO:0000313" key="4">
    <source>
        <dbReference type="FlyBase" id="FBgn0034206"/>
    </source>
</evidence>
<dbReference type="RefSeq" id="NP_611201.2">
    <property type="nucleotide sequence ID" value="NM_137357.4"/>
</dbReference>
<reference evidence="3 5" key="9">
    <citation type="journal article" date="2015" name="G3 (Bethesda)">
        <title>Gene Model Annotations for Drosophila melanogaster: Impact of High-Throughput Data.</title>
        <authorList>
            <consortium name="FlyBase Consortium"/>
            <person name="Matthews B.B."/>
            <person name="Dos Santos G."/>
            <person name="Crosby M.A."/>
            <person name="Emmert D.B."/>
            <person name="St Pierre S.E."/>
            <person name="Gramates L.S."/>
            <person name="Zhou P."/>
            <person name="Schroeder A.J."/>
            <person name="Falls K."/>
            <person name="Strelets V."/>
            <person name="Russo S.M."/>
            <person name="Gelbart W.M."/>
            <person name="null"/>
        </authorList>
    </citation>
    <scope>NUCLEOTIDE SEQUENCE [LARGE SCALE GENOMIC DNA]</scope>
    <source>
        <strain evidence="5">Berkeley</strain>
    </source>
</reference>
<protein>
    <submittedName>
        <fullName evidence="3">Uncharacterized protein</fullName>
    </submittedName>
</protein>
<dbReference type="UCSC" id="CG18469-RA">
    <property type="organism name" value="d. melanogaster"/>
</dbReference>
<feature type="transmembrane region" description="Helical" evidence="2">
    <location>
        <begin position="42"/>
        <end position="60"/>
    </location>
</feature>
<dbReference type="AGR" id="FB:FBgn0034206"/>
<evidence type="ECO:0000256" key="2">
    <source>
        <dbReference type="SAM" id="Phobius"/>
    </source>
</evidence>
<reference evidence="3 5" key="6">
    <citation type="journal article" date="2005" name="PLoS Comput. Biol.">
        <title>Combined evidence annotation of transposable elements in genome sequences.</title>
        <authorList>
            <person name="Quesneville H."/>
            <person name="Bergman C.M."/>
            <person name="Andrieu O."/>
            <person name="Autard D."/>
            <person name="Nouaud D."/>
            <person name="Ashburner M."/>
            <person name="Anxolabehere D."/>
        </authorList>
    </citation>
    <scope>NUCLEOTIDE SEQUENCE [LARGE SCALE GENOMIC DNA]</scope>
    <source>
        <strain evidence="5">Berkeley</strain>
    </source>
</reference>
<reference evidence="3 5" key="4">
    <citation type="journal article" date="2002" name="Genome Biol.">
        <title>The transposable elements of the Drosophila melanogaster euchromatin: a genomics perspective.</title>
        <authorList>
            <person name="Kaminker J.S."/>
            <person name="Bergman C.M."/>
            <person name="Kronmiller B."/>
            <person name="Carlson J."/>
            <person name="Svirskas R."/>
            <person name="Patel S."/>
            <person name="Frise E."/>
            <person name="Wheeler D.A."/>
            <person name="Lewis S.E."/>
            <person name="Rubin G.M."/>
            <person name="Ashburner M."/>
            <person name="Celniker S.E."/>
        </authorList>
    </citation>
    <scope>NUCLEOTIDE SEQUENCE [LARGE SCALE GENOMIC DNA]</scope>
    <source>
        <strain evidence="5">Berkeley</strain>
    </source>
</reference>
<dbReference type="PhylomeDB" id="A1ZAR7"/>
<dbReference type="OMA" id="ARMMMQH"/>
<organism evidence="3 5">
    <name type="scientific">Drosophila melanogaster</name>
    <name type="common">Fruit fly</name>
    <dbReference type="NCBI Taxonomy" id="7227"/>
    <lineage>
        <taxon>Eukaryota</taxon>
        <taxon>Metazoa</taxon>
        <taxon>Ecdysozoa</taxon>
        <taxon>Arthropoda</taxon>
        <taxon>Hexapoda</taxon>
        <taxon>Insecta</taxon>
        <taxon>Pterygota</taxon>
        <taxon>Neoptera</taxon>
        <taxon>Endopterygota</taxon>
        <taxon>Diptera</taxon>
        <taxon>Brachycera</taxon>
        <taxon>Muscomorpha</taxon>
        <taxon>Ephydroidea</taxon>
        <taxon>Drosophilidae</taxon>
        <taxon>Drosophila</taxon>
        <taxon>Sophophora</taxon>
    </lineage>
</organism>
<dbReference type="AlphaFoldDB" id="A1ZAR7"/>
<feature type="compositionally biased region" description="Acidic residues" evidence="1">
    <location>
        <begin position="87"/>
        <end position="107"/>
    </location>
</feature>
<reference evidence="3 5" key="10">
    <citation type="journal article" date="2015" name="G3 (Bethesda)">
        <title>Gene Model Annotations for Drosophila melanogaster: The Rule-Benders.</title>
        <authorList>
            <consortium name="FlyBase Consortium"/>
            <person name="Crosby M.A."/>
            <person name="Gramates L.S."/>
            <person name="Dos Santos G."/>
            <person name="Matthews B.B."/>
            <person name="St Pierre S.E."/>
            <person name="Zhou P."/>
            <person name="Schroeder A.J."/>
            <person name="Falls K."/>
            <person name="Emmert D.B."/>
            <person name="Russo S.M."/>
            <person name="Gelbart W.M."/>
            <person name="null"/>
        </authorList>
    </citation>
    <scope>NUCLEOTIDE SEQUENCE [LARGE SCALE GENOMIC DNA]</scope>
    <source>
        <strain evidence="5">Berkeley</strain>
    </source>
</reference>
<evidence type="ECO:0000313" key="5">
    <source>
        <dbReference type="Proteomes" id="UP000000803"/>
    </source>
</evidence>
<reference evidence="3 5" key="8">
    <citation type="journal article" date="2007" name="Science">
        <title>Sequence finishing and mapping of Drosophila melanogaster heterochromatin.</title>
        <authorList>
            <person name="Hoskins R.A."/>
            <person name="Carlson J.W."/>
            <person name="Kennedy C."/>
            <person name="Acevedo D."/>
            <person name="Evans-Holm M."/>
            <person name="Frise E."/>
            <person name="Wan K.H."/>
            <person name="Park S."/>
            <person name="Mendez-Lago M."/>
            <person name="Rossi F."/>
            <person name="Villasante A."/>
            <person name="Dimitri P."/>
            <person name="Karpen G.H."/>
            <person name="Celniker S.E."/>
        </authorList>
    </citation>
    <scope>NUCLEOTIDE SEQUENCE [LARGE SCALE GENOMIC DNA]</scope>
    <source>
        <strain evidence="5">Berkeley</strain>
    </source>
</reference>